<name>A0AA41U1N1_9ACTN</name>
<organism evidence="4 5">
    <name type="scientific">Yinghuangia soli</name>
    <dbReference type="NCBI Taxonomy" id="2908204"/>
    <lineage>
        <taxon>Bacteria</taxon>
        <taxon>Bacillati</taxon>
        <taxon>Actinomycetota</taxon>
        <taxon>Actinomycetes</taxon>
        <taxon>Kitasatosporales</taxon>
        <taxon>Streptomycetaceae</taxon>
        <taxon>Yinghuangia</taxon>
    </lineage>
</organism>
<dbReference type="InterPro" id="IPR010359">
    <property type="entry name" value="IrrE_HExxH"/>
</dbReference>
<evidence type="ECO:0000256" key="2">
    <source>
        <dbReference type="SAM" id="MobiDB-lite"/>
    </source>
</evidence>
<gene>
    <name evidence="4" type="ORF">LZ495_03505</name>
</gene>
<dbReference type="Gene3D" id="1.10.260.40">
    <property type="entry name" value="lambda repressor-like DNA-binding domains"/>
    <property type="match status" value="1"/>
</dbReference>
<evidence type="ECO:0000313" key="4">
    <source>
        <dbReference type="EMBL" id="MCF2526289.1"/>
    </source>
</evidence>
<dbReference type="Proteomes" id="UP001165378">
    <property type="component" value="Unassembled WGS sequence"/>
</dbReference>
<evidence type="ECO:0000313" key="5">
    <source>
        <dbReference type="Proteomes" id="UP001165378"/>
    </source>
</evidence>
<protein>
    <submittedName>
        <fullName evidence="4">XRE family transcriptional regulator</fullName>
    </submittedName>
</protein>
<reference evidence="4" key="1">
    <citation type="submission" date="2022-01" db="EMBL/GenBank/DDBJ databases">
        <title>Genome-Based Taxonomic Classification of the Phylum Actinobacteria.</title>
        <authorList>
            <person name="Gao Y."/>
        </authorList>
    </citation>
    <scope>NUCLEOTIDE SEQUENCE</scope>
    <source>
        <strain evidence="4">KLBMP 8922</strain>
    </source>
</reference>
<dbReference type="InterPro" id="IPR010982">
    <property type="entry name" value="Lambda_DNA-bd_dom_sf"/>
</dbReference>
<keyword evidence="5" id="KW-1185">Reference proteome</keyword>
<evidence type="ECO:0000259" key="3">
    <source>
        <dbReference type="PROSITE" id="PS50943"/>
    </source>
</evidence>
<feature type="region of interest" description="Disordered" evidence="2">
    <location>
        <begin position="111"/>
        <end position="139"/>
    </location>
</feature>
<dbReference type="PANTHER" id="PTHR43236">
    <property type="entry name" value="ANTITOXIN HIGA1"/>
    <property type="match status" value="1"/>
</dbReference>
<comment type="caution">
    <text evidence="4">The sequence shown here is derived from an EMBL/GenBank/DDBJ whole genome shotgun (WGS) entry which is preliminary data.</text>
</comment>
<dbReference type="SMART" id="SM00530">
    <property type="entry name" value="HTH_XRE"/>
    <property type="match status" value="1"/>
</dbReference>
<dbReference type="InterPro" id="IPR052345">
    <property type="entry name" value="Rad_response_metalloprotease"/>
</dbReference>
<dbReference type="Gene3D" id="1.10.10.2910">
    <property type="match status" value="1"/>
</dbReference>
<dbReference type="PROSITE" id="PS50943">
    <property type="entry name" value="HTH_CROC1"/>
    <property type="match status" value="1"/>
</dbReference>
<dbReference type="CDD" id="cd00093">
    <property type="entry name" value="HTH_XRE"/>
    <property type="match status" value="1"/>
</dbReference>
<accession>A0AA41U1N1</accession>
<sequence length="410" mass="43848">MDLGKVGERVRRAREASRYTQRELAPLAGLSQPTLARIEAGTRSRVTLAELDRIAEVLEVSLRELTQGSSVRSRVVVAARMADVDEATREAALGAVVDLLVLDDRMDRAGASRVGTDEAGRRDGLTTAPVDLPDSALPPEDQGARLAKAVRDRLDLAGAPITDAAELLERLTGADTAVLDLPEGVDGFSVADPERGVLVVALATSSSPERQRFTSCHELGHVLFGDCAEAHRTDGDCTPKERRCDAFARHLLAPTDGIAAWLRPLEGGGSGAAAVPEPDLRTCALLARHFRVSLPVVLFQLRAMGLLTTARVQALRGQTGAQLAQRFGWGPQYLAERDAALRPKPPRRILERAVQAYTEGRVGVRVVARLAGEGVGEVQARLDDAGLTPAPQQVRRAAVSDLLARAQHKG</sequence>
<dbReference type="SUPFAM" id="SSF47413">
    <property type="entry name" value="lambda repressor-like DNA-binding domains"/>
    <property type="match status" value="1"/>
</dbReference>
<dbReference type="GO" id="GO:0003677">
    <property type="term" value="F:DNA binding"/>
    <property type="evidence" value="ECO:0007669"/>
    <property type="project" value="InterPro"/>
</dbReference>
<evidence type="ECO:0000256" key="1">
    <source>
        <dbReference type="ARBA" id="ARBA00007227"/>
    </source>
</evidence>
<dbReference type="Pfam" id="PF01381">
    <property type="entry name" value="HTH_3"/>
    <property type="match status" value="1"/>
</dbReference>
<proteinExistence type="inferred from homology"/>
<dbReference type="PANTHER" id="PTHR43236:SF1">
    <property type="entry name" value="BLL7220 PROTEIN"/>
    <property type="match status" value="1"/>
</dbReference>
<dbReference type="AlphaFoldDB" id="A0AA41U1N1"/>
<dbReference type="InterPro" id="IPR001387">
    <property type="entry name" value="Cro/C1-type_HTH"/>
</dbReference>
<comment type="similarity">
    <text evidence="1">Belongs to the short-chain fatty acyl-CoA assimilation regulator (ScfR) family.</text>
</comment>
<feature type="compositionally biased region" description="Basic and acidic residues" evidence="2">
    <location>
        <begin position="111"/>
        <end position="124"/>
    </location>
</feature>
<dbReference type="RefSeq" id="WP_235050332.1">
    <property type="nucleotide sequence ID" value="NZ_JAKFHA010000001.1"/>
</dbReference>
<dbReference type="Pfam" id="PF06114">
    <property type="entry name" value="Peptidase_M78"/>
    <property type="match status" value="1"/>
</dbReference>
<dbReference type="EMBL" id="JAKFHA010000001">
    <property type="protein sequence ID" value="MCF2526289.1"/>
    <property type="molecule type" value="Genomic_DNA"/>
</dbReference>
<feature type="domain" description="HTH cro/C1-type" evidence="3">
    <location>
        <begin position="10"/>
        <end position="65"/>
    </location>
</feature>